<dbReference type="AlphaFoldDB" id="A0A1Z4BMX7"/>
<dbReference type="RefSeq" id="WP_088593768.1">
    <property type="nucleotide sequence ID" value="NZ_CP022022.1"/>
</dbReference>
<keyword evidence="4" id="KW-1185">Reference proteome</keyword>
<feature type="domain" description="SWIM-type" evidence="2">
    <location>
        <begin position="410"/>
        <end position="447"/>
    </location>
</feature>
<proteinExistence type="predicted"/>
<evidence type="ECO:0000256" key="1">
    <source>
        <dbReference type="PROSITE-ProRule" id="PRU00325"/>
    </source>
</evidence>
<protein>
    <recommendedName>
        <fullName evidence="2">SWIM-type domain-containing protein</fullName>
    </recommendedName>
</protein>
<dbReference type="Proteomes" id="UP000197007">
    <property type="component" value="Chromosome"/>
</dbReference>
<dbReference type="InterPro" id="IPR007527">
    <property type="entry name" value="Znf_SWIM"/>
</dbReference>
<accession>A0A1Z4BMX7</accession>
<dbReference type="PROSITE" id="PS50966">
    <property type="entry name" value="ZF_SWIM"/>
    <property type="match status" value="1"/>
</dbReference>
<gene>
    <name evidence="3" type="ORF">CBG49_05935</name>
</gene>
<dbReference type="Pfam" id="PF04434">
    <property type="entry name" value="SWIM"/>
    <property type="match status" value="1"/>
</dbReference>
<name>A0A1Z4BMX7_9FLAO</name>
<organism evidence="3 4">
    <name type="scientific">Capnocytophaga endodontalis</name>
    <dbReference type="NCBI Taxonomy" id="2708117"/>
    <lineage>
        <taxon>Bacteria</taxon>
        <taxon>Pseudomonadati</taxon>
        <taxon>Bacteroidota</taxon>
        <taxon>Flavobacteriia</taxon>
        <taxon>Flavobacteriales</taxon>
        <taxon>Flavobacteriaceae</taxon>
        <taxon>Capnocytophaga</taxon>
    </lineage>
</organism>
<dbReference type="GO" id="GO:0008270">
    <property type="term" value="F:zinc ion binding"/>
    <property type="evidence" value="ECO:0007669"/>
    <property type="project" value="UniProtKB-KW"/>
</dbReference>
<dbReference type="EMBL" id="CP022022">
    <property type="protein sequence ID" value="ASF42646.1"/>
    <property type="molecule type" value="Genomic_DNA"/>
</dbReference>
<keyword evidence="1" id="KW-0479">Metal-binding</keyword>
<evidence type="ECO:0000313" key="4">
    <source>
        <dbReference type="Proteomes" id="UP000197007"/>
    </source>
</evidence>
<reference evidence="4" key="1">
    <citation type="submission" date="2017-06" db="EMBL/GenBank/DDBJ databases">
        <title>Complete genome sequence of Capnocytophaga sp. KCOM 1579 (=ChDC OS43) isolated from a human refractory periapical abscess lesion.</title>
        <authorList>
            <person name="Kook J.-K."/>
            <person name="Park S.-N."/>
            <person name="Lim Y.K."/>
            <person name="Roh H."/>
        </authorList>
    </citation>
    <scope>NUCLEOTIDE SEQUENCE [LARGE SCALE GENOMIC DNA]</scope>
    <source>
        <strain evidence="4">ChDC OS43</strain>
    </source>
</reference>
<dbReference type="KEGG" id="capn:CBG49_05935"/>
<evidence type="ECO:0000259" key="2">
    <source>
        <dbReference type="PROSITE" id="PS50966"/>
    </source>
</evidence>
<keyword evidence="1" id="KW-0862">Zinc</keyword>
<sequence length="449" mass="50155">MNDFEYAYPFASVIEEASAHEKNFIFSHCSELKEDNAEPCFFWGSITQPFVVAKCLATLAKTVASQFAIAPGVLAKLRDPIISVGNGELLFEGFSSCNSVYARVGLRNDVLDGDFLQSGCTNIDFNDVTVRAFNAVTASEKMVLSVGQKQTHFITEKHKTVEKKVTLPNRWIKGLGNVQVYLSEMDLAYRLNKAEAIQLFRSLPKQAVKNDYYLVKRGVGYTFAPTPTAGAIKIGGVHRLNLLQSLLLLADSLYVYRSSSEQSVAFVLHFKGVEMLFLLSDNVYRGFSGEGKYLENMIEEVPMEWLVGINNFFKTNEVFSPAMVAIENDVNMGTMATLQASLSSIGLLGYNLTYGNYFYRRLPFKPQRLISLNPRLQNAKKLTENNEVQIVEQRGDYVKANVKGTGGVTHTVILDGEKAQCTCNWYTNHQTNRGLCKHILATKMISQNN</sequence>
<keyword evidence="1" id="KW-0863">Zinc-finger</keyword>
<evidence type="ECO:0000313" key="3">
    <source>
        <dbReference type="EMBL" id="ASF42646.1"/>
    </source>
</evidence>